<dbReference type="Proteomes" id="UP000693738">
    <property type="component" value="Unassembled WGS sequence"/>
</dbReference>
<name>A0A8J2IUI3_FUSEQ</name>
<evidence type="ECO:0000313" key="3">
    <source>
        <dbReference type="Proteomes" id="UP000693738"/>
    </source>
</evidence>
<reference evidence="2" key="1">
    <citation type="submission" date="2021-05" db="EMBL/GenBank/DDBJ databases">
        <authorList>
            <person name="Khan N."/>
        </authorList>
    </citation>
    <scope>NUCLEOTIDE SEQUENCE</scope>
</reference>
<feature type="chain" id="PRO_5035173687" evidence="1">
    <location>
        <begin position="19"/>
        <end position="304"/>
    </location>
</feature>
<organism evidence="2 3">
    <name type="scientific">Fusarium equiseti</name>
    <name type="common">Fusarium scirpi</name>
    <dbReference type="NCBI Taxonomy" id="61235"/>
    <lineage>
        <taxon>Eukaryota</taxon>
        <taxon>Fungi</taxon>
        <taxon>Dikarya</taxon>
        <taxon>Ascomycota</taxon>
        <taxon>Pezizomycotina</taxon>
        <taxon>Sordariomycetes</taxon>
        <taxon>Hypocreomycetidae</taxon>
        <taxon>Hypocreales</taxon>
        <taxon>Nectriaceae</taxon>
        <taxon>Fusarium</taxon>
        <taxon>Fusarium incarnatum-equiseti species complex</taxon>
    </lineage>
</organism>
<protein>
    <submittedName>
        <fullName evidence="2">Uncharacterized protein</fullName>
    </submittedName>
</protein>
<keyword evidence="1" id="KW-0732">Signal</keyword>
<evidence type="ECO:0000313" key="2">
    <source>
        <dbReference type="EMBL" id="CAG7564468.1"/>
    </source>
</evidence>
<sequence>MAKSFLISCLLLAGQATAQNFTANETCPAHVRNIKEGGFGSHFNSTGSISVQFPQQGEWRISVSLTDTRAENLWYGDYRSMQWLSTWLSVPESLVGTKKGNETNVCVYMMRGDNHTATNATEPRESCDGIIDEECMGEILEFDSPLKDGRCPRMRDNFSFGCGHFMLTQSESTHELPDWYHTDLSVHPRNFSSSNCTLDELQNVDLDNDYVTYGGFPSGALLPGDRELDSFEAYDLQVRQPVGLLFVTHYDGNVSSEMVCIAPNDLAEGSRVPQSEFPDESGAVLMRVGWTGVLVGVAVLVSVL</sequence>
<accession>A0A8J2IUI3</accession>
<dbReference type="AlphaFoldDB" id="A0A8J2IUI3"/>
<comment type="caution">
    <text evidence="2">The sequence shown here is derived from an EMBL/GenBank/DDBJ whole genome shotgun (WGS) entry which is preliminary data.</text>
</comment>
<feature type="signal peptide" evidence="1">
    <location>
        <begin position="1"/>
        <end position="18"/>
    </location>
</feature>
<evidence type="ECO:0000256" key="1">
    <source>
        <dbReference type="SAM" id="SignalP"/>
    </source>
</evidence>
<dbReference type="EMBL" id="CAJSTJ010000166">
    <property type="protein sequence ID" value="CAG7564468.1"/>
    <property type="molecule type" value="Genomic_DNA"/>
</dbReference>
<proteinExistence type="predicted"/>
<gene>
    <name evidence="2" type="ORF">FEQUK3_LOCUS10167</name>
</gene>